<organism evidence="1 2">
    <name type="scientific">Polynucleobacter duraquae</name>
    <dbReference type="NCBI Taxonomy" id="1835254"/>
    <lineage>
        <taxon>Bacteria</taxon>
        <taxon>Pseudomonadati</taxon>
        <taxon>Pseudomonadota</taxon>
        <taxon>Betaproteobacteria</taxon>
        <taxon>Burkholderiales</taxon>
        <taxon>Burkholderiaceae</taxon>
        <taxon>Polynucleobacter</taxon>
    </lineage>
</organism>
<evidence type="ECO:0008006" key="3">
    <source>
        <dbReference type="Google" id="ProtNLM"/>
    </source>
</evidence>
<dbReference type="Pfam" id="PF09493">
    <property type="entry name" value="DUF2389"/>
    <property type="match status" value="1"/>
</dbReference>
<dbReference type="STRING" id="1835254.CL55_00012600"/>
<protein>
    <recommendedName>
        <fullName evidence="3">TIGR02450 family Trp-rich protein</fullName>
    </recommendedName>
</protein>
<dbReference type="KEGG" id="pdq:CL55_00012600"/>
<dbReference type="AlphaFoldDB" id="A0A0E3V1M3"/>
<proteinExistence type="predicted"/>
<evidence type="ECO:0000313" key="2">
    <source>
        <dbReference type="Proteomes" id="UP000061135"/>
    </source>
</evidence>
<dbReference type="PATRIC" id="fig|576611.7.peg.1282"/>
<dbReference type="HOGENOM" id="CLU_184191_0_0_4"/>
<gene>
    <name evidence="1" type="ORF">CL55_00012600</name>
</gene>
<reference evidence="1 2" key="1">
    <citation type="submission" date="2014-03" db="EMBL/GenBank/DDBJ databases">
        <title>Genome of Polynucleobacter strain MWH-MoK4.</title>
        <authorList>
            <person name="Hahn M.W."/>
        </authorList>
    </citation>
    <scope>NUCLEOTIDE SEQUENCE [LARGE SCALE GENOMIC DNA]</scope>
    <source>
        <strain evidence="1 2">MWH-MoK4</strain>
    </source>
</reference>
<dbReference type="Proteomes" id="UP000061135">
    <property type="component" value="Chromosome"/>
</dbReference>
<dbReference type="NCBIfam" id="TIGR02450">
    <property type="entry name" value="TIGR02450 family Trp-rich protein"/>
    <property type="match status" value="1"/>
</dbReference>
<accession>A0A0E3V1M3</accession>
<keyword evidence="2" id="KW-1185">Reference proteome</keyword>
<sequence length="88" mass="10188">MSATQMSFDAMSSKDKNLLSPKKLLLSKWTAVKPSHKRKHFLVSKVILPELPEAAIEFVELEAVFDQHSQIIPWRELKNTEVWLQGWV</sequence>
<evidence type="ECO:0000313" key="1">
    <source>
        <dbReference type="EMBL" id="AKD25593.1"/>
    </source>
</evidence>
<name>A0A0E3V1M3_9BURK</name>
<dbReference type="InterPro" id="IPR012663">
    <property type="entry name" value="CHP02450_Tryp"/>
</dbReference>
<dbReference type="EMBL" id="CP007501">
    <property type="protein sequence ID" value="AKD25593.1"/>
    <property type="molecule type" value="Genomic_DNA"/>
</dbReference>